<dbReference type="OrthoDB" id="7566033at2"/>
<gene>
    <name evidence="1" type="ORF">FBF83_11910</name>
</gene>
<organism evidence="1 2">
    <name type="scientific">Guptibacillus hwajinpoensis</name>
    <dbReference type="NCBI Taxonomy" id="208199"/>
    <lineage>
        <taxon>Bacteria</taxon>
        <taxon>Bacillati</taxon>
        <taxon>Bacillota</taxon>
        <taxon>Bacilli</taxon>
        <taxon>Bacillales</taxon>
        <taxon>Guptibacillaceae</taxon>
        <taxon>Guptibacillus</taxon>
    </lineage>
</organism>
<comment type="caution">
    <text evidence="1">The sequence shown here is derived from an EMBL/GenBank/DDBJ whole genome shotgun (WGS) entry which is preliminary data.</text>
</comment>
<dbReference type="InterPro" id="IPR025444">
    <property type="entry name" value="Monooxy_af470"/>
</dbReference>
<protein>
    <submittedName>
        <fullName evidence="1">DUF4188 domain-containing protein</fullName>
    </submittedName>
</protein>
<dbReference type="Pfam" id="PF13826">
    <property type="entry name" value="Monooxy_af470-like"/>
    <property type="match status" value="1"/>
</dbReference>
<dbReference type="AlphaFoldDB" id="A0A4U1MGW6"/>
<reference evidence="1 2" key="1">
    <citation type="submission" date="2019-04" db="EMBL/GenBank/DDBJ databases">
        <title>Genome sequence of Bacillus hwajinpoensis strain Y2.</title>
        <authorList>
            <person name="Fair J.L."/>
            <person name="Maclea K.S."/>
        </authorList>
    </citation>
    <scope>NUCLEOTIDE SEQUENCE [LARGE SCALE GENOMIC DNA]</scope>
    <source>
        <strain evidence="1 2">Y2</strain>
    </source>
</reference>
<evidence type="ECO:0000313" key="1">
    <source>
        <dbReference type="EMBL" id="TKD69967.1"/>
    </source>
</evidence>
<evidence type="ECO:0000313" key="2">
    <source>
        <dbReference type="Proteomes" id="UP000310541"/>
    </source>
</evidence>
<proteinExistence type="predicted"/>
<dbReference type="Proteomes" id="UP000310541">
    <property type="component" value="Unassembled WGS sequence"/>
</dbReference>
<accession>A0A4U1MGW6</accession>
<dbReference type="RefSeq" id="WP_136947385.1">
    <property type="nucleotide sequence ID" value="NZ_SWFM01000003.1"/>
</dbReference>
<dbReference type="EMBL" id="SWFM01000003">
    <property type="protein sequence ID" value="TKD69967.1"/>
    <property type="molecule type" value="Genomic_DNA"/>
</dbReference>
<name>A0A4U1MGW6_9BACL</name>
<sequence length="156" mass="18126">MGTKVFPGRFTVESEDKFTVFIIGMRINKWWAIHKWLPVLLSMPPMIKELYVNKELGCLSMENFFSLRTTLMIQYWRSEDDLLSYARSAKHLKAWGDFNKRVGNNSSVGIYHETYNISGHNFESLYGNMPKFGLAKALNHIPITPFKSTARERLSK</sequence>